<evidence type="ECO:0000256" key="1">
    <source>
        <dbReference type="ARBA" id="ARBA00004613"/>
    </source>
</evidence>
<keyword evidence="7" id="KW-1185">Reference proteome</keyword>
<comment type="subcellular location">
    <subcellularLocation>
        <location evidence="1">Secreted</location>
    </subcellularLocation>
</comment>
<keyword evidence="4" id="KW-0472">Membrane</keyword>
<dbReference type="RefSeq" id="WP_122015514.1">
    <property type="nucleotide sequence ID" value="NZ_CP033169.1"/>
</dbReference>
<sequence>MKKTIFIVVFIVIFIIPVTYYTLKTQALTESLSRVNPSSEENSKSNDNKDKAPDISSQVSSPEKKSPAKPELLPYNGPIENIFFHPLIAYPKLAFDGDYLSKGYDDWFVTVNEFKRILEALYKNNYILIDTKSIFEEKIVDGKKVLVKKTLMLPPGKKPLIISVDDLNYYDYMIKNGNVFRLILDENGNVATYSVSPEGEVVISHDNEIIPILDNFVKEHEDFSLHGAKGIIGLTGYQGILGYRTNEADSISYERQKSEALQVVKRLKETGWEFASHSYGHPDVRKISLEKLKRDTLKWKMEVEPLIGPTPVYIYPYGSSLSSKDPKFKFLLESGFKVFYGVGPKPYENFESKFVEMDRRHIDGIAMKTRDKMLSPLFDVREVIDSVRPVSSTQNLPFFIGSP</sequence>
<evidence type="ECO:0000313" key="7">
    <source>
        <dbReference type="Proteomes" id="UP000280960"/>
    </source>
</evidence>
<dbReference type="GO" id="GO:0005975">
    <property type="term" value="P:carbohydrate metabolic process"/>
    <property type="evidence" value="ECO:0007669"/>
    <property type="project" value="InterPro"/>
</dbReference>
<dbReference type="GO" id="GO:0016810">
    <property type="term" value="F:hydrolase activity, acting on carbon-nitrogen (but not peptide) bonds"/>
    <property type="evidence" value="ECO:0007669"/>
    <property type="project" value="InterPro"/>
</dbReference>
<dbReference type="EMBL" id="CP033169">
    <property type="protein sequence ID" value="AYO31834.1"/>
    <property type="molecule type" value="Genomic_DNA"/>
</dbReference>
<dbReference type="Proteomes" id="UP000280960">
    <property type="component" value="Chromosome"/>
</dbReference>
<dbReference type="PANTHER" id="PTHR34216:SF3">
    <property type="entry name" value="POLY-BETA-1,6-N-ACETYL-D-GLUCOSAMINE N-DEACETYLASE"/>
    <property type="match status" value="1"/>
</dbReference>
<dbReference type="Gene3D" id="3.20.20.370">
    <property type="entry name" value="Glycoside hydrolase/deacetylase"/>
    <property type="match status" value="1"/>
</dbReference>
<gene>
    <name evidence="6" type="ORF">D2962_15585</name>
</gene>
<dbReference type="InterPro" id="IPR051398">
    <property type="entry name" value="Polysacch_Deacetylase"/>
</dbReference>
<reference evidence="6 7" key="1">
    <citation type="submission" date="2018-10" db="EMBL/GenBank/DDBJ databases">
        <authorList>
            <person name="Zhang X."/>
        </authorList>
    </citation>
    <scope>NUCLEOTIDE SEQUENCE [LARGE SCALE GENOMIC DNA]</scope>
    <source>
        <strain evidence="6 7">SK-G1</strain>
    </source>
</reference>
<evidence type="ECO:0000313" key="6">
    <source>
        <dbReference type="EMBL" id="AYO31834.1"/>
    </source>
</evidence>
<keyword evidence="2" id="KW-0732">Signal</keyword>
<keyword evidence="4" id="KW-1133">Transmembrane helix</keyword>
<evidence type="ECO:0000256" key="4">
    <source>
        <dbReference type="SAM" id="Phobius"/>
    </source>
</evidence>
<proteinExistence type="predicted"/>
<dbReference type="InterPro" id="IPR002509">
    <property type="entry name" value="NODB_dom"/>
</dbReference>
<keyword evidence="4" id="KW-0812">Transmembrane</keyword>
<feature type="region of interest" description="Disordered" evidence="3">
    <location>
        <begin position="34"/>
        <end position="70"/>
    </location>
</feature>
<evidence type="ECO:0000256" key="2">
    <source>
        <dbReference type="ARBA" id="ARBA00022729"/>
    </source>
</evidence>
<dbReference type="PANTHER" id="PTHR34216">
    <property type="match status" value="1"/>
</dbReference>
<feature type="compositionally biased region" description="Basic and acidic residues" evidence="3">
    <location>
        <begin position="41"/>
        <end position="53"/>
    </location>
</feature>
<dbReference type="GO" id="GO:0005576">
    <property type="term" value="C:extracellular region"/>
    <property type="evidence" value="ECO:0007669"/>
    <property type="project" value="UniProtKB-SubCell"/>
</dbReference>
<organism evidence="6 7">
    <name type="scientific">Biomaibacter acetigenes</name>
    <dbReference type="NCBI Taxonomy" id="2316383"/>
    <lineage>
        <taxon>Bacteria</taxon>
        <taxon>Bacillati</taxon>
        <taxon>Bacillota</taxon>
        <taxon>Clostridia</taxon>
        <taxon>Thermosediminibacterales</taxon>
        <taxon>Tepidanaerobacteraceae</taxon>
        <taxon>Biomaibacter</taxon>
    </lineage>
</organism>
<dbReference type="Pfam" id="PF01522">
    <property type="entry name" value="Polysacc_deac_1"/>
    <property type="match status" value="1"/>
</dbReference>
<dbReference type="KEGG" id="bacg:D2962_15585"/>
<dbReference type="AlphaFoldDB" id="A0A3G2R8H1"/>
<evidence type="ECO:0000256" key="3">
    <source>
        <dbReference type="SAM" id="MobiDB-lite"/>
    </source>
</evidence>
<dbReference type="InterPro" id="IPR011330">
    <property type="entry name" value="Glyco_hydro/deAcase_b/a-brl"/>
</dbReference>
<feature type="transmembrane region" description="Helical" evidence="4">
    <location>
        <begin position="5"/>
        <end position="23"/>
    </location>
</feature>
<protein>
    <recommendedName>
        <fullName evidence="5">NodB homology domain-containing protein</fullName>
    </recommendedName>
</protein>
<accession>A0A3G2R8H1</accession>
<feature type="domain" description="NodB homology" evidence="5">
    <location>
        <begin position="261"/>
        <end position="320"/>
    </location>
</feature>
<evidence type="ECO:0000259" key="5">
    <source>
        <dbReference type="Pfam" id="PF01522"/>
    </source>
</evidence>
<name>A0A3G2R8H1_9FIRM</name>
<dbReference type="SUPFAM" id="SSF88713">
    <property type="entry name" value="Glycoside hydrolase/deacetylase"/>
    <property type="match status" value="1"/>
</dbReference>